<dbReference type="EMBL" id="JAHESD010000026">
    <property type="protein sequence ID" value="MBT1704126.1"/>
    <property type="molecule type" value="Genomic_DNA"/>
</dbReference>
<sequence>MKPFLKEIAEKIYKSHPKLEEVTLVLPNRRAALFIRKYLSEFLTKPAFAPQLLTIEDFISSFSPLKVADKLELIFRLYQSYNTITRNAEYAEGNQEPFDQFYFWGDMLLRDFEEVDRYMVNAEHLFKDLSHQKELDASFDFLTEEQKTFLKNFWNSFEENETANKKRFLNVWRQLPKVYEEFKQLLTRENLAYEGMLHRNVATDLTAGKLNDVFQTYKNRKLAFIGFNAFTAAEEKIILYCIENANAEVYWDIDEYYVNNIRQEAGRFFRIYQQHPVFGKTFPADIPANLSKKKSDSTSQKIQLIGAAQPVGQAKIMSQLLQEQLQNGFKPEETLIVLPDEKLLLPVLHGVAGSVDTLNVTMGFALSATPLFTLIELLTDLQITRKKDHFNHRQVLAVLGHPYVVAADSVSSNNKRKEILKHNWVSIPKGFLATEVPLHRLIFVEFESQHEKEVSSQLLQYLKSIVTAIGTLNGISDLDKEYAYHFLKLFNRLETIFTGGKEGQAQQEHNERSPNKKIQSSLKAFLRLFRQLVRAVKIPFSGEPLRGLQVMGVLETRNLDFKNVFVLSLNEGSLPAISSKGSYIPFNIRKAYGLPTAEHQDSIYAYLFYRILQRAENIFLFYNSETDVLGQGEMSRYLQQLIYESGLPIDKKVLHNSIQPQGINPIVVDKNAAVMEDLMKINEGNAYFQGISPSALNTYIECRLKFYFRHVAKIKEADEVEEEFDARVLGNFLHDVMERFYKRIRKVKQSNLVDKSDFDDYEKIIEKFIDEVFIEQYRLDPGKEVVYEGQSLVVREIVKRFAFRIIEMDKSYAPFQIEGLEQGGLTYSLKIDQPPYKAVLSGKIDRVDSKEHILRVIDYKTGKDKLNFDSIESLFARDGKRNKAAFQTLLYALLYKKNFMQHGRLASMRLIPGLINRLNLFDEEFSFGLKAGKDQITDVDPLLPEFEERLKGVFNELFDPEKPFDQTGEFENCRLCAYGKLCYR</sequence>
<dbReference type="InterPro" id="IPR038726">
    <property type="entry name" value="PDDEXK_AddAB-type"/>
</dbReference>
<gene>
    <name evidence="2" type="ORF">KK060_12605</name>
</gene>
<reference evidence="2 3" key="1">
    <citation type="submission" date="2021-05" db="EMBL/GenBank/DDBJ databases">
        <title>A Polyphasic approach of four new species of the genus Ohtaekwangia: Ohtaekwangia histidinii sp. nov., Ohtaekwangia cretensis sp. nov., Ohtaekwangia indiensis sp. nov., Ohtaekwangia reichenbachii sp. nov. from diverse environment.</title>
        <authorList>
            <person name="Octaviana S."/>
        </authorList>
    </citation>
    <scope>NUCLEOTIDE SEQUENCE [LARGE SCALE GENOMIC DNA]</scope>
    <source>
        <strain evidence="2 3">PWU20</strain>
    </source>
</reference>
<dbReference type="SUPFAM" id="SSF52540">
    <property type="entry name" value="P-loop containing nucleoside triphosphate hydrolases"/>
    <property type="match status" value="1"/>
</dbReference>
<dbReference type="Gene3D" id="3.90.320.10">
    <property type="match status" value="2"/>
</dbReference>
<feature type="domain" description="PD-(D/E)XK endonuclease-like" evidence="1">
    <location>
        <begin position="691"/>
        <end position="982"/>
    </location>
</feature>
<dbReference type="SUPFAM" id="SSF52980">
    <property type="entry name" value="Restriction endonuclease-like"/>
    <property type="match status" value="1"/>
</dbReference>
<evidence type="ECO:0000313" key="3">
    <source>
        <dbReference type="Proteomes" id="UP000772618"/>
    </source>
</evidence>
<accession>A0ABS5VSF3</accession>
<dbReference type="InterPro" id="IPR011335">
    <property type="entry name" value="Restrct_endonuc-II-like"/>
</dbReference>
<evidence type="ECO:0000313" key="2">
    <source>
        <dbReference type="EMBL" id="MBT1704126.1"/>
    </source>
</evidence>
<dbReference type="RefSeq" id="WP_254154089.1">
    <property type="nucleotide sequence ID" value="NZ_JAHESD010000026.1"/>
</dbReference>
<dbReference type="InterPro" id="IPR011604">
    <property type="entry name" value="PDDEXK-like_dom_sf"/>
</dbReference>
<organism evidence="2 3">
    <name type="scientific">Chryseosolibacter indicus</name>
    <dbReference type="NCBI Taxonomy" id="2782351"/>
    <lineage>
        <taxon>Bacteria</taxon>
        <taxon>Pseudomonadati</taxon>
        <taxon>Bacteroidota</taxon>
        <taxon>Cytophagia</taxon>
        <taxon>Cytophagales</taxon>
        <taxon>Chryseotaleaceae</taxon>
        <taxon>Chryseosolibacter</taxon>
    </lineage>
</organism>
<name>A0ABS5VSF3_9BACT</name>
<evidence type="ECO:0000259" key="1">
    <source>
        <dbReference type="Pfam" id="PF12705"/>
    </source>
</evidence>
<comment type="caution">
    <text evidence="2">The sequence shown here is derived from an EMBL/GenBank/DDBJ whole genome shotgun (WGS) entry which is preliminary data.</text>
</comment>
<proteinExistence type="predicted"/>
<protein>
    <submittedName>
        <fullName evidence="2">PD-(D/E)XK nuclease family protein</fullName>
    </submittedName>
</protein>
<dbReference type="Proteomes" id="UP000772618">
    <property type="component" value="Unassembled WGS sequence"/>
</dbReference>
<keyword evidence="3" id="KW-1185">Reference proteome</keyword>
<dbReference type="InterPro" id="IPR027417">
    <property type="entry name" value="P-loop_NTPase"/>
</dbReference>
<dbReference type="Pfam" id="PF12705">
    <property type="entry name" value="PDDEXK_1"/>
    <property type="match status" value="1"/>
</dbReference>